<feature type="region of interest" description="Disordered" evidence="1">
    <location>
        <begin position="62"/>
        <end position="82"/>
    </location>
</feature>
<proteinExistence type="predicted"/>
<dbReference type="AlphaFoldDB" id="A0A0C2W0X2"/>
<feature type="compositionally biased region" description="Basic and acidic residues" evidence="1">
    <location>
        <begin position="62"/>
        <end position="78"/>
    </location>
</feature>
<keyword evidence="3" id="KW-1185">Reference proteome</keyword>
<evidence type="ECO:0000256" key="1">
    <source>
        <dbReference type="SAM" id="MobiDB-lite"/>
    </source>
</evidence>
<sequence>MPWVRARRRRSGTTEELVVKRGESTMLATSTPVKQTRGTARDSTHKLKGVGKVVGVDVLKGRDEHEPRVHPEARESIKAHHRAKSNFHATVNETIDPEKDINVRGDDVATLVRNQDGRRRLEVIREARVRALVGSIEDGVH</sequence>
<evidence type="ECO:0000313" key="2">
    <source>
        <dbReference type="EMBL" id="KIM20143.1"/>
    </source>
</evidence>
<dbReference type="HOGENOM" id="CLU_1826484_0_0_1"/>
<dbReference type="Proteomes" id="UP000054097">
    <property type="component" value="Unassembled WGS sequence"/>
</dbReference>
<evidence type="ECO:0000313" key="3">
    <source>
        <dbReference type="Proteomes" id="UP000054097"/>
    </source>
</evidence>
<organism evidence="2 3">
    <name type="scientific">Serendipita vermifera MAFF 305830</name>
    <dbReference type="NCBI Taxonomy" id="933852"/>
    <lineage>
        <taxon>Eukaryota</taxon>
        <taxon>Fungi</taxon>
        <taxon>Dikarya</taxon>
        <taxon>Basidiomycota</taxon>
        <taxon>Agaricomycotina</taxon>
        <taxon>Agaricomycetes</taxon>
        <taxon>Sebacinales</taxon>
        <taxon>Serendipitaceae</taxon>
        <taxon>Serendipita</taxon>
    </lineage>
</organism>
<reference evidence="2 3" key="1">
    <citation type="submission" date="2014-04" db="EMBL/GenBank/DDBJ databases">
        <authorList>
            <consortium name="DOE Joint Genome Institute"/>
            <person name="Kuo A."/>
            <person name="Zuccaro A."/>
            <person name="Kohler A."/>
            <person name="Nagy L.G."/>
            <person name="Floudas D."/>
            <person name="Copeland A."/>
            <person name="Barry K.W."/>
            <person name="Cichocki N."/>
            <person name="Veneault-Fourrey C."/>
            <person name="LaButti K."/>
            <person name="Lindquist E.A."/>
            <person name="Lipzen A."/>
            <person name="Lundell T."/>
            <person name="Morin E."/>
            <person name="Murat C."/>
            <person name="Sun H."/>
            <person name="Tunlid A."/>
            <person name="Henrissat B."/>
            <person name="Grigoriev I.V."/>
            <person name="Hibbett D.S."/>
            <person name="Martin F."/>
            <person name="Nordberg H.P."/>
            <person name="Cantor M.N."/>
            <person name="Hua S.X."/>
        </authorList>
    </citation>
    <scope>NUCLEOTIDE SEQUENCE [LARGE SCALE GENOMIC DNA]</scope>
    <source>
        <strain evidence="2 3">MAFF 305830</strain>
    </source>
</reference>
<accession>A0A0C2W0X2</accession>
<protein>
    <submittedName>
        <fullName evidence="2">Uncharacterized protein</fullName>
    </submittedName>
</protein>
<dbReference type="EMBL" id="KN824469">
    <property type="protein sequence ID" value="KIM20143.1"/>
    <property type="molecule type" value="Genomic_DNA"/>
</dbReference>
<reference evidence="3" key="2">
    <citation type="submission" date="2015-01" db="EMBL/GenBank/DDBJ databases">
        <title>Evolutionary Origins and Diversification of the Mycorrhizal Mutualists.</title>
        <authorList>
            <consortium name="DOE Joint Genome Institute"/>
            <consortium name="Mycorrhizal Genomics Consortium"/>
            <person name="Kohler A."/>
            <person name="Kuo A."/>
            <person name="Nagy L.G."/>
            <person name="Floudas D."/>
            <person name="Copeland A."/>
            <person name="Barry K.W."/>
            <person name="Cichocki N."/>
            <person name="Veneault-Fourrey C."/>
            <person name="LaButti K."/>
            <person name="Lindquist E.A."/>
            <person name="Lipzen A."/>
            <person name="Lundell T."/>
            <person name="Morin E."/>
            <person name="Murat C."/>
            <person name="Riley R."/>
            <person name="Ohm R."/>
            <person name="Sun H."/>
            <person name="Tunlid A."/>
            <person name="Henrissat B."/>
            <person name="Grigoriev I.V."/>
            <person name="Hibbett D.S."/>
            <person name="Martin F."/>
        </authorList>
    </citation>
    <scope>NUCLEOTIDE SEQUENCE [LARGE SCALE GENOMIC DNA]</scope>
    <source>
        <strain evidence="3">MAFF 305830</strain>
    </source>
</reference>
<gene>
    <name evidence="2" type="ORF">M408DRAFT_148627</name>
</gene>
<name>A0A0C2W0X2_SERVB</name>